<dbReference type="Gene3D" id="1.25.40.10">
    <property type="entry name" value="Tetratricopeptide repeat domain"/>
    <property type="match status" value="1"/>
</dbReference>
<organism evidence="2 3">
    <name type="scientific">Priapulus caudatus</name>
    <name type="common">Priapulid worm</name>
    <dbReference type="NCBI Taxonomy" id="37621"/>
    <lineage>
        <taxon>Eukaryota</taxon>
        <taxon>Metazoa</taxon>
        <taxon>Ecdysozoa</taxon>
        <taxon>Scalidophora</taxon>
        <taxon>Priapulida</taxon>
        <taxon>Priapulimorpha</taxon>
        <taxon>Priapulimorphida</taxon>
        <taxon>Priapulidae</taxon>
        <taxon>Priapulus</taxon>
    </lineage>
</organism>
<name>A0ABM1EEJ4_PRICU</name>
<dbReference type="InterPro" id="IPR019734">
    <property type="entry name" value="TPR_rpt"/>
</dbReference>
<dbReference type="RefSeq" id="XP_014670615.1">
    <property type="nucleotide sequence ID" value="XM_014815129.1"/>
</dbReference>
<keyword evidence="1" id="KW-0802">TPR repeat</keyword>
<evidence type="ECO:0000313" key="3">
    <source>
        <dbReference type="RefSeq" id="XP_014670615.1"/>
    </source>
</evidence>
<dbReference type="PANTHER" id="PTHR45153:SF1">
    <property type="entry name" value="TETRATRICOPEPTIDE REPEAT PROTEIN 16"/>
    <property type="match status" value="1"/>
</dbReference>
<feature type="repeat" description="TPR" evidence="1">
    <location>
        <begin position="22"/>
        <end position="55"/>
    </location>
</feature>
<dbReference type="InterPro" id="IPR011990">
    <property type="entry name" value="TPR-like_helical_dom_sf"/>
</dbReference>
<dbReference type="Proteomes" id="UP000695022">
    <property type="component" value="Unplaced"/>
</dbReference>
<dbReference type="PANTHER" id="PTHR45153">
    <property type="entry name" value="TETRATRICOPEPTIDE REPEAT PROTEIN 16"/>
    <property type="match status" value="1"/>
</dbReference>
<sequence>MADYQQAFELDPTDPSIHVRLAAVHAQVGRSCHEQHQYQTAVHHLSEAVHYNPRDADVYATRATCRLKLQELVGAREDVVAAALLGPSTDLPAALCEQLFPGKDLRQVLQSPIAEEMQCRLLPQAVTSASGVESGHQQVSIEYANDDKINRRGCFPDPAAWREERQFQASFAREKKKVQEDVRSVYHQRNSLENTAPRMSTRVAEDACASPSGVGWRKFTVGK</sequence>
<proteinExistence type="predicted"/>
<dbReference type="SUPFAM" id="SSF48452">
    <property type="entry name" value="TPR-like"/>
    <property type="match status" value="1"/>
</dbReference>
<keyword evidence="2" id="KW-1185">Reference proteome</keyword>
<gene>
    <name evidence="3" type="primary">LOC106811489</name>
</gene>
<protein>
    <submittedName>
        <fullName evidence="3">Tetratricopeptide repeat protein 16-like isoform X1</fullName>
    </submittedName>
</protein>
<dbReference type="GeneID" id="106811489"/>
<reference evidence="3" key="1">
    <citation type="submission" date="2025-08" db="UniProtKB">
        <authorList>
            <consortium name="RefSeq"/>
        </authorList>
    </citation>
    <scope>IDENTIFICATION</scope>
</reference>
<evidence type="ECO:0000313" key="2">
    <source>
        <dbReference type="Proteomes" id="UP000695022"/>
    </source>
</evidence>
<accession>A0ABM1EEJ4</accession>
<evidence type="ECO:0000256" key="1">
    <source>
        <dbReference type="PROSITE-ProRule" id="PRU00339"/>
    </source>
</evidence>
<dbReference type="PROSITE" id="PS50005">
    <property type="entry name" value="TPR"/>
    <property type="match status" value="1"/>
</dbReference>